<organism evidence="2 3">
    <name type="scientific">Saccharomonospora piscinae</name>
    <dbReference type="NCBI Taxonomy" id="687388"/>
    <lineage>
        <taxon>Bacteria</taxon>
        <taxon>Bacillati</taxon>
        <taxon>Actinomycetota</taxon>
        <taxon>Actinomycetes</taxon>
        <taxon>Pseudonocardiales</taxon>
        <taxon>Pseudonocardiaceae</taxon>
        <taxon>Saccharomonospora</taxon>
    </lineage>
</organism>
<keyword evidence="3" id="KW-1185">Reference proteome</keyword>
<evidence type="ECO:0000256" key="1">
    <source>
        <dbReference type="SAM" id="MobiDB-lite"/>
    </source>
</evidence>
<sequence length="83" mass="9697">MSAATSDRARSRHRNSDHDDRVLTVPANREYTTMLMQEELARERIRDMLTAVSGQRQARHARSARRWTRVAAWAQRRADSFSL</sequence>
<comment type="caution">
    <text evidence="2">The sequence shown here is derived from an EMBL/GenBank/DDBJ whole genome shotgun (WGS) entry which is preliminary data.</text>
</comment>
<accession>A0A1V8ZY36</accession>
<dbReference type="EMBL" id="MWIH01000008">
    <property type="protein sequence ID" value="OQO89792.1"/>
    <property type="molecule type" value="Genomic_DNA"/>
</dbReference>
<protein>
    <submittedName>
        <fullName evidence="2">Uncharacterized protein</fullName>
    </submittedName>
</protein>
<dbReference type="Proteomes" id="UP000192591">
    <property type="component" value="Unassembled WGS sequence"/>
</dbReference>
<dbReference type="STRING" id="1962155.B1813_18160"/>
<proteinExistence type="predicted"/>
<dbReference type="RefSeq" id="WP_081193908.1">
    <property type="nucleotide sequence ID" value="NZ_MWIH01000008.1"/>
</dbReference>
<evidence type="ECO:0000313" key="3">
    <source>
        <dbReference type="Proteomes" id="UP000192591"/>
    </source>
</evidence>
<reference evidence="2 3" key="1">
    <citation type="submission" date="2017-02" db="EMBL/GenBank/DDBJ databases">
        <title>Draft genome of Saccharomonospora sp. 154.</title>
        <authorList>
            <person name="Alonso-Carmona G.S."/>
            <person name="De La Haba R."/>
            <person name="Vera-Gargallo B."/>
            <person name="Sandoval-Trujillo A.H."/>
            <person name="Ramirez-Duran N."/>
            <person name="Ventosa A."/>
        </authorList>
    </citation>
    <scope>NUCLEOTIDE SEQUENCE [LARGE SCALE GENOMIC DNA]</scope>
    <source>
        <strain evidence="2 3">LRS4.154</strain>
    </source>
</reference>
<name>A0A1V8ZY36_SACPI</name>
<dbReference type="AlphaFoldDB" id="A0A1V8ZY36"/>
<gene>
    <name evidence="2" type="ORF">B1813_18160</name>
</gene>
<feature type="region of interest" description="Disordered" evidence="1">
    <location>
        <begin position="1"/>
        <end position="22"/>
    </location>
</feature>
<evidence type="ECO:0000313" key="2">
    <source>
        <dbReference type="EMBL" id="OQO89792.1"/>
    </source>
</evidence>